<dbReference type="RefSeq" id="WP_109417085.1">
    <property type="nucleotide sequence ID" value="NZ_QEAS01000015.1"/>
</dbReference>
<dbReference type="Proteomes" id="UP000245647">
    <property type="component" value="Unassembled WGS sequence"/>
</dbReference>
<gene>
    <name evidence="1" type="ORF">DDR33_17415</name>
</gene>
<accession>A0A2U2PD24</accession>
<comment type="caution">
    <text evidence="1">The sequence shown here is derived from an EMBL/GenBank/DDBJ whole genome shotgun (WGS) entry which is preliminary data.</text>
</comment>
<reference evidence="1 2" key="1">
    <citation type="submission" date="2018-04" db="EMBL/GenBank/DDBJ databases">
        <title>Pedobacter chongqingensis sp. nov., isolated from a rottenly hemp rope.</title>
        <authorList>
            <person name="Cai Y."/>
        </authorList>
    </citation>
    <scope>NUCLEOTIDE SEQUENCE [LARGE SCALE GENOMIC DNA]</scope>
    <source>
        <strain evidence="1 2">FJ4-8</strain>
    </source>
</reference>
<dbReference type="OrthoDB" id="1366475at2"/>
<evidence type="ECO:0000313" key="1">
    <source>
        <dbReference type="EMBL" id="PWG79301.1"/>
    </source>
</evidence>
<dbReference type="EMBL" id="QEAS01000015">
    <property type="protein sequence ID" value="PWG79301.1"/>
    <property type="molecule type" value="Genomic_DNA"/>
</dbReference>
<organism evidence="1 2">
    <name type="scientific">Pararcticibacter amylolyticus</name>
    <dbReference type="NCBI Taxonomy" id="2173175"/>
    <lineage>
        <taxon>Bacteria</taxon>
        <taxon>Pseudomonadati</taxon>
        <taxon>Bacteroidota</taxon>
        <taxon>Sphingobacteriia</taxon>
        <taxon>Sphingobacteriales</taxon>
        <taxon>Sphingobacteriaceae</taxon>
        <taxon>Pararcticibacter</taxon>
    </lineage>
</organism>
<protein>
    <submittedName>
        <fullName evidence="1">Toxin</fullName>
    </submittedName>
</protein>
<sequence>MSSLEEIEAFLQDFRVKYKVFDIIFRDGREKNADTLFKLDITRVQRREIIEAIIATDYVEGPLDDRLYGIASMWVFGKRYKQTELYIKISLGAPNSNVICISFHQAERTMRYPYRRH</sequence>
<keyword evidence="2" id="KW-1185">Reference proteome</keyword>
<name>A0A2U2PD24_9SPHI</name>
<dbReference type="AlphaFoldDB" id="A0A2U2PD24"/>
<evidence type="ECO:0000313" key="2">
    <source>
        <dbReference type="Proteomes" id="UP000245647"/>
    </source>
</evidence>
<proteinExistence type="predicted"/>